<evidence type="ECO:0000313" key="2">
    <source>
        <dbReference type="Proteomes" id="UP000828048"/>
    </source>
</evidence>
<evidence type="ECO:0000313" key="1">
    <source>
        <dbReference type="EMBL" id="KAH7839032.1"/>
    </source>
</evidence>
<proteinExistence type="predicted"/>
<dbReference type="Proteomes" id="UP000828048">
    <property type="component" value="Chromosome 6"/>
</dbReference>
<dbReference type="EMBL" id="CM037156">
    <property type="protein sequence ID" value="KAH7839032.1"/>
    <property type="molecule type" value="Genomic_DNA"/>
</dbReference>
<accession>A0ACB7XE88</accession>
<reference evidence="1 2" key="1">
    <citation type="journal article" date="2021" name="Hortic Res">
        <title>High-quality reference genome and annotation aids understanding of berry development for evergreen blueberry (Vaccinium darrowii).</title>
        <authorList>
            <person name="Yu J."/>
            <person name="Hulse-Kemp A.M."/>
            <person name="Babiker E."/>
            <person name="Staton M."/>
        </authorList>
    </citation>
    <scope>NUCLEOTIDE SEQUENCE [LARGE SCALE GENOMIC DNA]</scope>
    <source>
        <strain evidence="2">cv. NJ 8807/NJ 8810</strain>
        <tissue evidence="1">Young leaf</tissue>
    </source>
</reference>
<organism evidence="1 2">
    <name type="scientific">Vaccinium darrowii</name>
    <dbReference type="NCBI Taxonomy" id="229202"/>
    <lineage>
        <taxon>Eukaryota</taxon>
        <taxon>Viridiplantae</taxon>
        <taxon>Streptophyta</taxon>
        <taxon>Embryophyta</taxon>
        <taxon>Tracheophyta</taxon>
        <taxon>Spermatophyta</taxon>
        <taxon>Magnoliopsida</taxon>
        <taxon>eudicotyledons</taxon>
        <taxon>Gunneridae</taxon>
        <taxon>Pentapetalae</taxon>
        <taxon>asterids</taxon>
        <taxon>Ericales</taxon>
        <taxon>Ericaceae</taxon>
        <taxon>Vaccinioideae</taxon>
        <taxon>Vaccinieae</taxon>
        <taxon>Vaccinium</taxon>
    </lineage>
</organism>
<keyword evidence="2" id="KW-1185">Reference proteome</keyword>
<gene>
    <name evidence="1" type="ORF">Vadar_034006</name>
</gene>
<protein>
    <submittedName>
        <fullName evidence="1">Uncharacterized protein</fullName>
    </submittedName>
</protein>
<comment type="caution">
    <text evidence="1">The sequence shown here is derived from an EMBL/GenBank/DDBJ whole genome shotgun (WGS) entry which is preliminary data.</text>
</comment>
<name>A0ACB7XE88_9ERIC</name>
<sequence>MPEKVTKMVLKVDLQCSCCYKKIKKILANFCEIKSSIYDEKQNTVTITVESSDPEKIRCKLLCKGGKTIKGIEIIKEPPKPPKDGKDKDGKPKDTGKSAGGNTEVTTIICGPTIGYPTSCPVPVCSGPRCDCKPGAPCSHGCGRPAHGCPPVKPVQDCCGSCSECNRGGSCNRGCGKPPPCCVKPPPPPPPPPCCVKPPPPPPPCCVKPPPCYDGCGRPGCGKPAPCYDGCGSGSGHGGCTPM</sequence>